<name>A0A9D2H546_9MICO</name>
<protein>
    <submittedName>
        <fullName evidence="1">SDR family NAD(P)-dependent oxidoreductase</fullName>
    </submittedName>
</protein>
<organism evidence="1 2">
    <name type="scientific">Candidatus Microbacterium stercoravium</name>
    <dbReference type="NCBI Taxonomy" id="2838697"/>
    <lineage>
        <taxon>Bacteria</taxon>
        <taxon>Bacillati</taxon>
        <taxon>Actinomycetota</taxon>
        <taxon>Actinomycetes</taxon>
        <taxon>Micrococcales</taxon>
        <taxon>Microbacteriaceae</taxon>
        <taxon>Microbacterium</taxon>
    </lineage>
</organism>
<dbReference type="EMBL" id="DXAM01000052">
    <property type="protein sequence ID" value="HJA03979.1"/>
    <property type="molecule type" value="Genomic_DNA"/>
</dbReference>
<evidence type="ECO:0000313" key="1">
    <source>
        <dbReference type="EMBL" id="HJA03979.1"/>
    </source>
</evidence>
<gene>
    <name evidence="1" type="ORF">H9800_03880</name>
</gene>
<reference evidence="1" key="1">
    <citation type="journal article" date="2021" name="PeerJ">
        <title>Extensive microbial diversity within the chicken gut microbiome revealed by metagenomics and culture.</title>
        <authorList>
            <person name="Gilroy R."/>
            <person name="Ravi A."/>
            <person name="Getino M."/>
            <person name="Pursley I."/>
            <person name="Horton D.L."/>
            <person name="Alikhan N.F."/>
            <person name="Baker D."/>
            <person name="Gharbi K."/>
            <person name="Hall N."/>
            <person name="Watson M."/>
            <person name="Adriaenssens E.M."/>
            <person name="Foster-Nyarko E."/>
            <person name="Jarju S."/>
            <person name="Secka A."/>
            <person name="Antonio M."/>
            <person name="Oren A."/>
            <person name="Chaudhuri R.R."/>
            <person name="La Ragione R."/>
            <person name="Hildebrand F."/>
            <person name="Pallen M.J."/>
        </authorList>
    </citation>
    <scope>NUCLEOTIDE SEQUENCE</scope>
    <source>
        <strain evidence="1">ChiHjej8B7-3636</strain>
    </source>
</reference>
<feature type="non-terminal residue" evidence="1">
    <location>
        <position position="40"/>
    </location>
</feature>
<dbReference type="InterPro" id="IPR002347">
    <property type="entry name" value="SDR_fam"/>
</dbReference>
<sequence length="40" mass="4106">MGVFDGLTAVVTGGASGIGEAIVTRLREDGARVAVFDRQL</sequence>
<dbReference type="Gene3D" id="3.40.50.720">
    <property type="entry name" value="NAD(P)-binding Rossmann-like Domain"/>
    <property type="match status" value="1"/>
</dbReference>
<evidence type="ECO:0000313" key="2">
    <source>
        <dbReference type="Proteomes" id="UP000824220"/>
    </source>
</evidence>
<dbReference type="InterPro" id="IPR036291">
    <property type="entry name" value="NAD(P)-bd_dom_sf"/>
</dbReference>
<reference evidence="1" key="2">
    <citation type="submission" date="2021-04" db="EMBL/GenBank/DDBJ databases">
        <authorList>
            <person name="Gilroy R."/>
        </authorList>
    </citation>
    <scope>NUCLEOTIDE SEQUENCE</scope>
    <source>
        <strain evidence="1">ChiHjej8B7-3636</strain>
    </source>
</reference>
<dbReference type="AlphaFoldDB" id="A0A9D2H546"/>
<dbReference type="Proteomes" id="UP000824220">
    <property type="component" value="Unassembled WGS sequence"/>
</dbReference>
<proteinExistence type="predicted"/>
<accession>A0A9D2H546</accession>
<comment type="caution">
    <text evidence="1">The sequence shown here is derived from an EMBL/GenBank/DDBJ whole genome shotgun (WGS) entry which is preliminary data.</text>
</comment>
<dbReference type="SUPFAM" id="SSF51735">
    <property type="entry name" value="NAD(P)-binding Rossmann-fold domains"/>
    <property type="match status" value="1"/>
</dbReference>
<dbReference type="Pfam" id="PF00106">
    <property type="entry name" value="adh_short"/>
    <property type="match status" value="1"/>
</dbReference>